<name>A0AAD7M153_QUISA</name>
<proteinExistence type="predicted"/>
<dbReference type="KEGG" id="qsa:O6P43_012171"/>
<gene>
    <name evidence="1" type="ORF">O6P43_012171</name>
</gene>
<dbReference type="AlphaFoldDB" id="A0AAD7M153"/>
<evidence type="ECO:0000313" key="2">
    <source>
        <dbReference type="Proteomes" id="UP001163823"/>
    </source>
</evidence>
<dbReference type="EMBL" id="JARAOO010000005">
    <property type="protein sequence ID" value="KAJ7968000.1"/>
    <property type="molecule type" value="Genomic_DNA"/>
</dbReference>
<keyword evidence="2" id="KW-1185">Reference proteome</keyword>
<dbReference type="Proteomes" id="UP001163823">
    <property type="component" value="Chromosome 5"/>
</dbReference>
<comment type="caution">
    <text evidence="1">The sequence shown here is derived from an EMBL/GenBank/DDBJ whole genome shotgun (WGS) entry which is preliminary data.</text>
</comment>
<protein>
    <submittedName>
        <fullName evidence="1">Uncharacterized protein</fullName>
    </submittedName>
</protein>
<reference evidence="1" key="1">
    <citation type="journal article" date="2023" name="Science">
        <title>Elucidation of the pathway for biosynthesis of saponin adjuvants from the soapbark tree.</title>
        <authorList>
            <person name="Reed J."/>
            <person name="Orme A."/>
            <person name="El-Demerdash A."/>
            <person name="Owen C."/>
            <person name="Martin L.B.B."/>
            <person name="Misra R.C."/>
            <person name="Kikuchi S."/>
            <person name="Rejzek M."/>
            <person name="Martin A.C."/>
            <person name="Harkess A."/>
            <person name="Leebens-Mack J."/>
            <person name="Louveau T."/>
            <person name="Stephenson M.J."/>
            <person name="Osbourn A."/>
        </authorList>
    </citation>
    <scope>NUCLEOTIDE SEQUENCE</scope>
    <source>
        <strain evidence="1">S10</strain>
    </source>
</reference>
<sequence>MGLVAESHPPLLVKIGVTIWKVKRVPVGKRLAKLAVFVSVCEIALWGKEEAYACGGFRVSGSELTVVMAVEVVVLVAGESGRSGSLVGIVGLCLMSDIMNNKL</sequence>
<evidence type="ECO:0000313" key="1">
    <source>
        <dbReference type="EMBL" id="KAJ7968000.1"/>
    </source>
</evidence>
<accession>A0AAD7M153</accession>
<organism evidence="1 2">
    <name type="scientific">Quillaja saponaria</name>
    <name type="common">Soap bark tree</name>
    <dbReference type="NCBI Taxonomy" id="32244"/>
    <lineage>
        <taxon>Eukaryota</taxon>
        <taxon>Viridiplantae</taxon>
        <taxon>Streptophyta</taxon>
        <taxon>Embryophyta</taxon>
        <taxon>Tracheophyta</taxon>
        <taxon>Spermatophyta</taxon>
        <taxon>Magnoliopsida</taxon>
        <taxon>eudicotyledons</taxon>
        <taxon>Gunneridae</taxon>
        <taxon>Pentapetalae</taxon>
        <taxon>rosids</taxon>
        <taxon>fabids</taxon>
        <taxon>Fabales</taxon>
        <taxon>Quillajaceae</taxon>
        <taxon>Quillaja</taxon>
    </lineage>
</organism>